<dbReference type="AlphaFoldDB" id="A0A4C1TBD1"/>
<organism evidence="1 2">
    <name type="scientific">Eumeta variegata</name>
    <name type="common">Bagworm moth</name>
    <name type="synonym">Eumeta japonica</name>
    <dbReference type="NCBI Taxonomy" id="151549"/>
    <lineage>
        <taxon>Eukaryota</taxon>
        <taxon>Metazoa</taxon>
        <taxon>Ecdysozoa</taxon>
        <taxon>Arthropoda</taxon>
        <taxon>Hexapoda</taxon>
        <taxon>Insecta</taxon>
        <taxon>Pterygota</taxon>
        <taxon>Neoptera</taxon>
        <taxon>Endopterygota</taxon>
        <taxon>Lepidoptera</taxon>
        <taxon>Glossata</taxon>
        <taxon>Ditrysia</taxon>
        <taxon>Tineoidea</taxon>
        <taxon>Psychidae</taxon>
        <taxon>Oiketicinae</taxon>
        <taxon>Eumeta</taxon>
    </lineage>
</organism>
<evidence type="ECO:0000313" key="2">
    <source>
        <dbReference type="Proteomes" id="UP000299102"/>
    </source>
</evidence>
<name>A0A4C1TBD1_EUMVA</name>
<reference evidence="1 2" key="1">
    <citation type="journal article" date="2019" name="Commun. Biol.">
        <title>The bagworm genome reveals a unique fibroin gene that provides high tensile strength.</title>
        <authorList>
            <person name="Kono N."/>
            <person name="Nakamura H."/>
            <person name="Ohtoshi R."/>
            <person name="Tomita M."/>
            <person name="Numata K."/>
            <person name="Arakawa K."/>
        </authorList>
    </citation>
    <scope>NUCLEOTIDE SEQUENCE [LARGE SCALE GENOMIC DNA]</scope>
</reference>
<protein>
    <submittedName>
        <fullName evidence="1">Uncharacterized protein</fullName>
    </submittedName>
</protein>
<comment type="caution">
    <text evidence="1">The sequence shown here is derived from an EMBL/GenBank/DDBJ whole genome shotgun (WGS) entry which is preliminary data.</text>
</comment>
<keyword evidence="2" id="KW-1185">Reference proteome</keyword>
<accession>A0A4C1TBD1</accession>
<dbReference type="Proteomes" id="UP000299102">
    <property type="component" value="Unassembled WGS sequence"/>
</dbReference>
<evidence type="ECO:0000313" key="1">
    <source>
        <dbReference type="EMBL" id="GBP10717.1"/>
    </source>
</evidence>
<proteinExistence type="predicted"/>
<sequence length="257" mass="29898">MPDRTQFILHQLPNIAIRLTLAVLWTSGRDHSQPRGRLHAVTDDTVIYLPVYSRIAVTSYEGLEFLRDYDERVIDGHVRDTEQHVYYYKESGQMYLRVASWDQCPPITLNGEQIPHSDAAKYLVWPTGIIRSCRRVYTLHNGQVNKLDLVLNVRYRLYPHMSRCDSRVADTPTASQESCIQFQEIRIKTFHCLAYDCPPSFLAESSRPRRIPQGLNSHIHLPYYECYAAENRIQIGLRSSVDVVAPPQSVKRQWLRR</sequence>
<dbReference type="EMBL" id="BGZK01000042">
    <property type="protein sequence ID" value="GBP10717.1"/>
    <property type="molecule type" value="Genomic_DNA"/>
</dbReference>
<gene>
    <name evidence="1" type="ORF">EVAR_6276_1</name>
</gene>